<keyword evidence="3" id="KW-1185">Reference proteome</keyword>
<dbReference type="EMBL" id="JARBHB010000009">
    <property type="protein sequence ID" value="KAJ8874824.1"/>
    <property type="molecule type" value="Genomic_DNA"/>
</dbReference>
<name>A0ABQ9GS59_9NEOP</name>
<evidence type="ECO:0000313" key="2">
    <source>
        <dbReference type="EMBL" id="KAJ8874824.1"/>
    </source>
</evidence>
<protein>
    <submittedName>
        <fullName evidence="2">Uncharacterized protein</fullName>
    </submittedName>
</protein>
<reference evidence="2 3" key="1">
    <citation type="submission" date="2023-02" db="EMBL/GenBank/DDBJ databases">
        <title>LHISI_Scaffold_Assembly.</title>
        <authorList>
            <person name="Stuart O.P."/>
            <person name="Cleave R."/>
            <person name="Magrath M.J.L."/>
            <person name="Mikheyev A.S."/>
        </authorList>
    </citation>
    <scope>NUCLEOTIDE SEQUENCE [LARGE SCALE GENOMIC DNA]</scope>
    <source>
        <strain evidence="2">Daus_M_001</strain>
        <tissue evidence="2">Leg muscle</tissue>
    </source>
</reference>
<proteinExistence type="predicted"/>
<gene>
    <name evidence="2" type="ORF">PR048_022713</name>
</gene>
<accession>A0ABQ9GS59</accession>
<dbReference type="Proteomes" id="UP001159363">
    <property type="component" value="Chromosome 8"/>
</dbReference>
<comment type="caution">
    <text evidence="2">The sequence shown here is derived from an EMBL/GenBank/DDBJ whole genome shotgun (WGS) entry which is preliminary data.</text>
</comment>
<evidence type="ECO:0000256" key="1">
    <source>
        <dbReference type="SAM" id="MobiDB-lite"/>
    </source>
</evidence>
<organism evidence="2 3">
    <name type="scientific">Dryococelus australis</name>
    <dbReference type="NCBI Taxonomy" id="614101"/>
    <lineage>
        <taxon>Eukaryota</taxon>
        <taxon>Metazoa</taxon>
        <taxon>Ecdysozoa</taxon>
        <taxon>Arthropoda</taxon>
        <taxon>Hexapoda</taxon>
        <taxon>Insecta</taxon>
        <taxon>Pterygota</taxon>
        <taxon>Neoptera</taxon>
        <taxon>Polyneoptera</taxon>
        <taxon>Phasmatodea</taxon>
        <taxon>Verophasmatodea</taxon>
        <taxon>Anareolatae</taxon>
        <taxon>Phasmatidae</taxon>
        <taxon>Eurycanthinae</taxon>
        <taxon>Dryococelus</taxon>
    </lineage>
</organism>
<feature type="region of interest" description="Disordered" evidence="1">
    <location>
        <begin position="413"/>
        <end position="447"/>
    </location>
</feature>
<sequence>MPGCAFVIRNSIRRSDIRSTQKNVAPFEFRAGLEIEMKFISNRRKISIRDQQQSCPPFRRLIRASVDLKCMQSQPQLICDCVPLGWAVAGALSPRFPKHVLGCAAFIWFHLLTPERPFACSPSLSSPLRAKHARGMTFVDAGPYCPLESCLAFVLLGRPLTIYCCVPASRLHVVHFVLLQLTVECRERGVGRAVNSSSHIEMSRGCVFGRVVLCWLGLCDSGIKEMFKHKSVPFSDLRHRPPRFLHVRATTPGVESGSPRGEASSLTTTPPRTLIIARALGPRWLTVSVLASHQGDPGSIPGWVTPDFRMWESCRTMLLVDGSSRGSPVSPAPRIPALLHTYLIHPHRPSRSRSSVLTVDGSRRAELYLVHPKEPAEETTSVKKSKLLDEWSASVLTVDGSRRAELYMVHPKEPAEETTSVKKSNREVIHSGRRQNSTTNSHVFAPFSPHSNLIGSQDLVVKRRPNLSAQQSVNGALCCHITSAL</sequence>
<evidence type="ECO:0000313" key="3">
    <source>
        <dbReference type="Proteomes" id="UP001159363"/>
    </source>
</evidence>